<dbReference type="InParanoid" id="C2KZK4"/>
<dbReference type="HOGENOM" id="CLU_2992312_0_0_9"/>
<evidence type="ECO:0000313" key="2">
    <source>
        <dbReference type="Proteomes" id="UP000004121"/>
    </source>
</evidence>
<dbReference type="AlphaFoldDB" id="C2KZK4"/>
<evidence type="ECO:0000313" key="1">
    <source>
        <dbReference type="EMBL" id="EEJ50834.1"/>
    </source>
</evidence>
<reference evidence="1 2" key="1">
    <citation type="submission" date="2009-04" db="EMBL/GenBank/DDBJ databases">
        <authorList>
            <person name="Qin X."/>
            <person name="Bachman B."/>
            <person name="Battles P."/>
            <person name="Bell A."/>
            <person name="Bess C."/>
            <person name="Bickham C."/>
            <person name="Chaboub L."/>
            <person name="Chen D."/>
            <person name="Coyle M."/>
            <person name="Deiros D.R."/>
            <person name="Dinh H."/>
            <person name="Forbes L."/>
            <person name="Fowler G."/>
            <person name="Francisco L."/>
            <person name="Fu Q."/>
            <person name="Gubbala S."/>
            <person name="Hale W."/>
            <person name="Han Y."/>
            <person name="Hemphill L."/>
            <person name="Highlander S.K."/>
            <person name="Hirani K."/>
            <person name="Hogues M."/>
            <person name="Jackson L."/>
            <person name="Jakkamsetti A."/>
            <person name="Javaid M."/>
            <person name="Jiang H."/>
            <person name="Korchina V."/>
            <person name="Kovar C."/>
            <person name="Lara F."/>
            <person name="Lee S."/>
            <person name="Mata R."/>
            <person name="Mathew T."/>
            <person name="Moen C."/>
            <person name="Morales K."/>
            <person name="Munidasa M."/>
            <person name="Nazareth L."/>
            <person name="Ngo R."/>
            <person name="Nguyen L."/>
            <person name="Okwuonu G."/>
            <person name="Ongeri F."/>
            <person name="Patil S."/>
            <person name="Petrosino J."/>
            <person name="Pham C."/>
            <person name="Pham P."/>
            <person name="Pu L.-L."/>
            <person name="Puazo M."/>
            <person name="Raj R."/>
            <person name="Reid J."/>
            <person name="Rouhana J."/>
            <person name="Saada N."/>
            <person name="Shang Y."/>
            <person name="Simmons D."/>
            <person name="Thornton R."/>
            <person name="Warren J."/>
            <person name="Weissenberger G."/>
            <person name="Zhang J."/>
            <person name="Zhang L."/>
            <person name="Zhou C."/>
            <person name="Zhu D."/>
            <person name="Muzny D."/>
            <person name="Worley K."/>
            <person name="Gibbs R."/>
        </authorList>
    </citation>
    <scope>NUCLEOTIDE SEQUENCE [LARGE SCALE GENOMIC DNA]</scope>
    <source>
        <strain evidence="1 2">F0268</strain>
    </source>
</reference>
<accession>C2KZK4</accession>
<sequence>MFIFASLLLYPGIHAILLFPKISHLSGMTGMDWEKRDEEESWEKKNPKAFLFPSPLS</sequence>
<dbReference type="Proteomes" id="UP000004121">
    <property type="component" value="Unassembled WGS sequence"/>
</dbReference>
<name>C2KZK4_9FIRM</name>
<organism evidence="1 2">
    <name type="scientific">Oribacterium sinus F0268</name>
    <dbReference type="NCBI Taxonomy" id="585501"/>
    <lineage>
        <taxon>Bacteria</taxon>
        <taxon>Bacillati</taxon>
        <taxon>Bacillota</taxon>
        <taxon>Clostridia</taxon>
        <taxon>Lachnospirales</taxon>
        <taxon>Lachnospiraceae</taxon>
        <taxon>Oribacterium</taxon>
    </lineage>
</organism>
<proteinExistence type="predicted"/>
<gene>
    <name evidence="1" type="ORF">HMPREF6123_1923</name>
</gene>
<protein>
    <submittedName>
        <fullName evidence="1">Uncharacterized protein</fullName>
    </submittedName>
</protein>
<dbReference type="STRING" id="585501.HMPREF6123_1923"/>
<keyword evidence="2" id="KW-1185">Reference proteome</keyword>
<dbReference type="EMBL" id="ACKX01000189">
    <property type="protein sequence ID" value="EEJ50834.1"/>
    <property type="molecule type" value="Genomic_DNA"/>
</dbReference>
<comment type="caution">
    <text evidence="1">The sequence shown here is derived from an EMBL/GenBank/DDBJ whole genome shotgun (WGS) entry which is preliminary data.</text>
</comment>